<protein>
    <submittedName>
        <fullName evidence="2">Uncharacterized protein</fullName>
    </submittedName>
</protein>
<reference evidence="3" key="2">
    <citation type="submission" date="2013-07" db="EMBL/GenBank/DDBJ databases">
        <authorList>
            <consortium name="The Broad Institute Genome Sequencing Platform"/>
            <person name="Cuomo C."/>
            <person name="Litvintseva A."/>
            <person name="Chen Y."/>
            <person name="Heitman J."/>
            <person name="Sun S."/>
            <person name="Springer D."/>
            <person name="Dromer F."/>
            <person name="Young S.K."/>
            <person name="Zeng Q."/>
            <person name="Gargeya S."/>
            <person name="Fitzgerald M."/>
            <person name="Abouelleil A."/>
            <person name="Alvarado L."/>
            <person name="Berlin A.M."/>
            <person name="Chapman S.B."/>
            <person name="Dewar J."/>
            <person name="Goldberg J."/>
            <person name="Griggs A."/>
            <person name="Gujja S."/>
            <person name="Hansen M."/>
            <person name="Howarth C."/>
            <person name="Imamovic A."/>
            <person name="Larimer J."/>
            <person name="McCowan C."/>
            <person name="Murphy C."/>
            <person name="Pearson M."/>
            <person name="Priest M."/>
            <person name="Roberts A."/>
            <person name="Saif S."/>
            <person name="Shea T."/>
            <person name="Sykes S."/>
            <person name="Wortman J."/>
            <person name="Nusbaum C."/>
            <person name="Birren B."/>
        </authorList>
    </citation>
    <scope>NUCLEOTIDE SEQUENCE</scope>
    <source>
        <strain evidence="3">CBS 10737</strain>
    </source>
</reference>
<evidence type="ECO:0000313" key="2">
    <source>
        <dbReference type="EMBL" id="OCF51219.1"/>
    </source>
</evidence>
<dbReference type="RefSeq" id="XP_019012438.1">
    <property type="nucleotide sequence ID" value="XM_019155035.1"/>
</dbReference>
<organism evidence="2">
    <name type="scientific">Kwoniella pini CBS 10737</name>
    <dbReference type="NCBI Taxonomy" id="1296096"/>
    <lineage>
        <taxon>Eukaryota</taxon>
        <taxon>Fungi</taxon>
        <taxon>Dikarya</taxon>
        <taxon>Basidiomycota</taxon>
        <taxon>Agaricomycotina</taxon>
        <taxon>Tremellomycetes</taxon>
        <taxon>Tremellales</taxon>
        <taxon>Cryptococcaceae</taxon>
        <taxon>Kwoniella</taxon>
    </lineage>
</organism>
<reference evidence="2" key="1">
    <citation type="submission" date="2013-07" db="EMBL/GenBank/DDBJ databases">
        <title>The Genome Sequence of Cryptococcus pinus CBS10737.</title>
        <authorList>
            <consortium name="The Broad Institute Genome Sequencing Platform"/>
            <person name="Cuomo C."/>
            <person name="Litvintseva A."/>
            <person name="Chen Y."/>
            <person name="Heitman J."/>
            <person name="Sun S."/>
            <person name="Springer D."/>
            <person name="Dromer F."/>
            <person name="Young S.K."/>
            <person name="Zeng Q."/>
            <person name="Gargeya S."/>
            <person name="Fitzgerald M."/>
            <person name="Abouelleil A."/>
            <person name="Alvarado L."/>
            <person name="Berlin A.M."/>
            <person name="Chapman S.B."/>
            <person name="Dewar J."/>
            <person name="Goldberg J."/>
            <person name="Griggs A."/>
            <person name="Gujja S."/>
            <person name="Hansen M."/>
            <person name="Howarth C."/>
            <person name="Imamovic A."/>
            <person name="Larimer J."/>
            <person name="McCowan C."/>
            <person name="Murphy C."/>
            <person name="Pearson M."/>
            <person name="Priest M."/>
            <person name="Roberts A."/>
            <person name="Saif S."/>
            <person name="Shea T."/>
            <person name="Sykes S."/>
            <person name="Wortman J."/>
            <person name="Nusbaum C."/>
            <person name="Birren B."/>
        </authorList>
    </citation>
    <scope>NUCLEOTIDE SEQUENCE [LARGE SCALE GENOMIC DNA]</scope>
    <source>
        <strain evidence="2">CBS 10737</strain>
    </source>
</reference>
<proteinExistence type="predicted"/>
<dbReference type="EMBL" id="CP144521">
    <property type="protein sequence ID" value="WWC68998.1"/>
    <property type="molecule type" value="Genomic_DNA"/>
</dbReference>
<name>A0A1B9I6V0_9TREE</name>
<dbReference type="Proteomes" id="UP000094020">
    <property type="component" value="Chromosome 3"/>
</dbReference>
<sequence>MLFSRSTLLSLLLAVSSISAIVIKRDDNIDATISLNPPINTRLVPDIDTKQTVGYGTELQVFWANETLSNMPNNNHAEQVVWWDWFEDNGATTKWHLKCKARINTNFRGVYHFDLLKDKPWRDAKGDVVSSAAGFACFKEGSSCVTDKDCDKMPVFGYDYVAPV</sequence>
<keyword evidence="1" id="KW-0732">Signal</keyword>
<reference evidence="2" key="3">
    <citation type="submission" date="2016-07" db="EMBL/GenBank/DDBJ databases">
        <title>Evolution of pathogenesis and genome organization in the Tremellales.</title>
        <authorList>
            <person name="Cuomo C."/>
            <person name="Litvintseva A."/>
            <person name="Heitman J."/>
            <person name="Chen Y."/>
            <person name="Sun S."/>
            <person name="Springer D."/>
            <person name="Dromer F."/>
            <person name="Young S."/>
            <person name="Zeng Q."/>
            <person name="Chapman S."/>
            <person name="Gujja S."/>
            <person name="Saif S."/>
            <person name="Birren B."/>
        </authorList>
    </citation>
    <scope>NUCLEOTIDE SEQUENCE</scope>
    <source>
        <strain evidence="2">CBS 10737</strain>
    </source>
</reference>
<dbReference type="GeneID" id="30171654"/>
<dbReference type="OrthoDB" id="10402314at2759"/>
<feature type="chain" id="PRO_5008628391" evidence="1">
    <location>
        <begin position="21"/>
        <end position="164"/>
    </location>
</feature>
<keyword evidence="4" id="KW-1185">Reference proteome</keyword>
<dbReference type="AlphaFoldDB" id="A0A1B9I6V0"/>
<gene>
    <name evidence="2" type="ORF">I206_03285</name>
    <name evidence="3" type="ORF">I206_102934</name>
</gene>
<accession>A0A1B9I6V0</accession>
<evidence type="ECO:0000313" key="3">
    <source>
        <dbReference type="EMBL" id="WWC68998.1"/>
    </source>
</evidence>
<feature type="signal peptide" evidence="1">
    <location>
        <begin position="1"/>
        <end position="20"/>
    </location>
</feature>
<dbReference type="KEGG" id="kpin:30171654"/>
<evidence type="ECO:0000313" key="4">
    <source>
        <dbReference type="Proteomes" id="UP000094020"/>
    </source>
</evidence>
<reference evidence="3" key="4">
    <citation type="submission" date="2024-02" db="EMBL/GenBank/DDBJ databases">
        <title>Comparative genomics of Cryptococcus and Kwoniella reveals pathogenesis evolution and contrasting modes of karyotype evolution via chromosome fusion or intercentromeric recombination.</title>
        <authorList>
            <person name="Coelho M.A."/>
            <person name="David-Palma M."/>
            <person name="Shea T."/>
            <person name="Bowers K."/>
            <person name="McGinley-Smith S."/>
            <person name="Mohammad A.W."/>
            <person name="Gnirke A."/>
            <person name="Yurkov A.M."/>
            <person name="Nowrousian M."/>
            <person name="Sun S."/>
            <person name="Cuomo C.A."/>
            <person name="Heitman J."/>
        </authorList>
    </citation>
    <scope>NUCLEOTIDE SEQUENCE</scope>
    <source>
        <strain evidence="3">CBS 10737</strain>
    </source>
</reference>
<evidence type="ECO:0000256" key="1">
    <source>
        <dbReference type="SAM" id="SignalP"/>
    </source>
</evidence>
<dbReference type="EMBL" id="KI894009">
    <property type="protein sequence ID" value="OCF51219.1"/>
    <property type="molecule type" value="Genomic_DNA"/>
</dbReference>